<evidence type="ECO:0000313" key="1">
    <source>
        <dbReference type="EMBL" id="CBW77074.1"/>
    </source>
</evidence>
<geneLocation type="plasmid" evidence="1 2">
    <name>pBRH01</name>
</geneLocation>
<accession>E5AVF0</accession>
<organism evidence="1 2">
    <name type="scientific">Mycetohabitans rhizoxinica (strain DSM 19002 / CIP 109453 / HKI 454)</name>
    <name type="common">Paraburkholderia rhizoxinica</name>
    <dbReference type="NCBI Taxonomy" id="882378"/>
    <lineage>
        <taxon>Bacteria</taxon>
        <taxon>Pseudomonadati</taxon>
        <taxon>Pseudomonadota</taxon>
        <taxon>Betaproteobacteria</taxon>
        <taxon>Burkholderiales</taxon>
        <taxon>Burkholderiaceae</taxon>
        <taxon>Mycetohabitans</taxon>
    </lineage>
</organism>
<gene>
    <name evidence="1" type="ordered locus">RBRH_03517</name>
</gene>
<evidence type="ECO:0008006" key="3">
    <source>
        <dbReference type="Google" id="ProtNLM"/>
    </source>
</evidence>
<reference evidence="1 2" key="1">
    <citation type="journal article" date="2011" name="J. Bacteriol.">
        <title>Complete genome sequence of Burkholderia rhizoxinica, an endosymbiont of Rhizopus microsporus.</title>
        <authorList>
            <person name="Lackner G."/>
            <person name="Moebius N."/>
            <person name="Partida-Martinez L."/>
            <person name="Hertweck C."/>
        </authorList>
    </citation>
    <scope>NUCLEOTIDE SEQUENCE [LARGE SCALE GENOMIC DNA]</scope>
    <source>
        <strain evidence="2">DSM 19002 / CIP 109453 / HKI 454</strain>
        <plasmid evidence="1 2">pBRH01</plasmid>
    </source>
</reference>
<dbReference type="KEGG" id="brh:RBRH_03517"/>
<dbReference type="EMBL" id="FR687360">
    <property type="protein sequence ID" value="CBW77074.1"/>
    <property type="molecule type" value="Genomic_DNA"/>
</dbReference>
<dbReference type="HOGENOM" id="CLU_2913658_0_0_4"/>
<keyword evidence="1" id="KW-0614">Plasmid</keyword>
<sequence length="61" mass="6213">MRATAAASTLHGSSGEIACTFSVGLDERCDADTLATLKARADAALYLTQGDGSQSHGDGRL</sequence>
<protein>
    <recommendedName>
        <fullName evidence="3">GGDEF domain-containing protein</fullName>
    </recommendedName>
</protein>
<evidence type="ECO:0000313" key="2">
    <source>
        <dbReference type="Proteomes" id="UP000007437"/>
    </source>
</evidence>
<dbReference type="Proteomes" id="UP000007437">
    <property type="component" value="Plasmid pBRH01"/>
</dbReference>
<dbReference type="AlphaFoldDB" id="E5AVF0"/>
<name>E5AVF0_MYCRK</name>
<proteinExistence type="predicted"/>